<dbReference type="Gene3D" id="3.30.530.20">
    <property type="match status" value="1"/>
</dbReference>
<accession>A0A7H1B2K4</accession>
<dbReference type="InterPro" id="IPR023393">
    <property type="entry name" value="START-like_dom_sf"/>
</dbReference>
<dbReference type="EMBL" id="CP061281">
    <property type="protein sequence ID" value="QNS02959.1"/>
    <property type="molecule type" value="Genomic_DNA"/>
</dbReference>
<evidence type="ECO:0000313" key="2">
    <source>
        <dbReference type="Proteomes" id="UP000516428"/>
    </source>
</evidence>
<evidence type="ECO:0000313" key="1">
    <source>
        <dbReference type="EMBL" id="QNS02959.1"/>
    </source>
</evidence>
<proteinExistence type="predicted"/>
<name>A0A7H1B2K4_9ACTN</name>
<dbReference type="RefSeq" id="WP_188335714.1">
    <property type="nucleotide sequence ID" value="NZ_CP061281.1"/>
</dbReference>
<dbReference type="KEGG" id="sxn:IAG42_04505"/>
<sequence length="142" mass="15402">MRRIFTRLAGGTVIDVDPAEVWTAIHHWGEVHRGLAPGFVIDTHVDGDVRVVTFADGTVVHELVVSLDDDARRIAYAVVGGSMDLVHHHASMQVFAEAGRRSRFVWITDVQPHSCAEPVAAMVDQGIQAIRRTLSIASAAAS</sequence>
<protein>
    <submittedName>
        <fullName evidence="1">SRPBCC family protein</fullName>
    </submittedName>
</protein>
<reference evidence="1 2" key="1">
    <citation type="submission" date="2020-09" db="EMBL/GenBank/DDBJ databases">
        <title>A novel species.</title>
        <authorList>
            <person name="Gao J."/>
        </authorList>
    </citation>
    <scope>NUCLEOTIDE SEQUENCE [LARGE SCALE GENOMIC DNA]</scope>
    <source>
        <strain evidence="1 2">CRXT-Y-14</strain>
    </source>
</reference>
<dbReference type="Proteomes" id="UP000516428">
    <property type="component" value="Chromosome"/>
</dbReference>
<dbReference type="AlphaFoldDB" id="A0A7H1B2K4"/>
<organism evidence="1 2">
    <name type="scientific">Streptomyces xanthii</name>
    <dbReference type="NCBI Taxonomy" id="2768069"/>
    <lineage>
        <taxon>Bacteria</taxon>
        <taxon>Bacillati</taxon>
        <taxon>Actinomycetota</taxon>
        <taxon>Actinomycetes</taxon>
        <taxon>Kitasatosporales</taxon>
        <taxon>Streptomycetaceae</taxon>
        <taxon>Streptomyces</taxon>
    </lineage>
</organism>
<keyword evidence="2" id="KW-1185">Reference proteome</keyword>
<dbReference type="SUPFAM" id="SSF55961">
    <property type="entry name" value="Bet v1-like"/>
    <property type="match status" value="1"/>
</dbReference>
<dbReference type="CDD" id="cd07821">
    <property type="entry name" value="PYR_PYL_RCAR_like"/>
    <property type="match status" value="1"/>
</dbReference>
<gene>
    <name evidence="1" type="ORF">IAG42_04505</name>
</gene>
<dbReference type="InterPro" id="IPR019587">
    <property type="entry name" value="Polyketide_cyclase/dehydratase"/>
</dbReference>
<dbReference type="Pfam" id="PF10604">
    <property type="entry name" value="Polyketide_cyc2"/>
    <property type="match status" value="1"/>
</dbReference>